<comment type="caution">
    <text evidence="1">The sequence shown here is derived from an EMBL/GenBank/DDBJ whole genome shotgun (WGS) entry which is preliminary data.</text>
</comment>
<proteinExistence type="predicted"/>
<organism evidence="1 2">
    <name type="scientific">Candidatus Desulfovibrio kirbyi</name>
    <dbReference type="NCBI Taxonomy" id="2696086"/>
    <lineage>
        <taxon>Bacteria</taxon>
        <taxon>Pseudomonadati</taxon>
        <taxon>Thermodesulfobacteriota</taxon>
        <taxon>Desulfovibrionia</taxon>
        <taxon>Desulfovibrionales</taxon>
        <taxon>Desulfovibrionaceae</taxon>
        <taxon>Desulfovibrio</taxon>
    </lineage>
</organism>
<gene>
    <name evidence="1" type="ORF">ZNDK_1209</name>
</gene>
<sequence length="67" mass="7431">MDTGTFRHNVMIEQKAQELIKLAFVLCEKHIIDAHGQPSPTHTSLVASALALQKAIETFLAVERICD</sequence>
<accession>A0A6L2R770</accession>
<evidence type="ECO:0000313" key="2">
    <source>
        <dbReference type="Proteomes" id="UP000505077"/>
    </source>
</evidence>
<dbReference type="AlphaFoldDB" id="A0A6L2R770"/>
<evidence type="ECO:0000313" key="1">
    <source>
        <dbReference type="EMBL" id="GFH63438.1"/>
    </source>
</evidence>
<dbReference type="EMBL" id="BLLL01000017">
    <property type="protein sequence ID" value="GFH63438.1"/>
    <property type="molecule type" value="Genomic_DNA"/>
</dbReference>
<name>A0A6L2R770_9BACT</name>
<protein>
    <submittedName>
        <fullName evidence="1">Uncharacterized protein</fullName>
    </submittedName>
</protein>
<reference evidence="1 2" key="1">
    <citation type="journal article" date="2020" name="ISME J.">
        <title>Parallel Reductive Genome Evolution in Desulfovibrio Ectosymbionts Independently Acquired by Trichonympha Protists in the Termite Gut.</title>
        <authorList>
            <person name="Takeuchi M."/>
            <person name="Kuwahara H."/>
            <person name="Murakami T."/>
            <person name="Takahashi K."/>
            <person name="Kajitani R."/>
            <person name="Toyoda A."/>
            <person name="Itoh T."/>
            <person name="Ohkuma M."/>
            <person name="Hongoh Y."/>
        </authorList>
    </citation>
    <scope>NUCLEOTIDE SEQUENCE [LARGE SCALE GENOMIC DNA]</scope>
    <source>
        <strain evidence="1">ZnDsv-02</strain>
    </source>
</reference>
<dbReference type="Proteomes" id="UP000505077">
    <property type="component" value="Unassembled WGS sequence"/>
</dbReference>